<gene>
    <name evidence="4 7" type="primary">fumC</name>
    <name evidence="7" type="ORF">ACFO4L_04410</name>
</gene>
<dbReference type="EC" id="4.2.1.2" evidence="4"/>
<sequence length="462" mass="50822">MEFRTEKDTLGEIQVPADKWWGAQTQRSTENFKIGAETMPREITDAFSVLKEACAAANADLGNMEAEKADMIQTVCQELREAKNYDHFPLVVWQTGSGTQSNMNMNEVVAFRSNEKFREGGSELSIHPNDDVNKSQSSNDTFPTAMHIAALQEVHARLLPAVKQLRTTLQKKAEQFDDVIKIGRTHLQDATPLTLGQEMSGWVHMLDKSEEMIQQSAEQLRHLAIGGTAVGTGINAHPEFGKRTADHISRITGVTFHSSENKFHALTSHDEIVYAHGAVKALAADLMKIANDVRWLASGPRSGIGEITIPANEPGSSIMPGKVNPTQSEALTMVAVQVMGNDAAIGFAASQGNFELNVFKPVIIYNFLQSVRLLSDAVLSFDEKCAAGIEVNEEIIEKHVRNSLMLVTALNPHIGYEKAAEIAKTAFADNSTLKETAVKLGYLTEEQFDEYIDLEKMVRPKA</sequence>
<reference evidence="8" key="1">
    <citation type="journal article" date="2019" name="Int. J. Syst. Evol. Microbiol.">
        <title>The Global Catalogue of Microorganisms (GCM) 10K type strain sequencing project: providing services to taxonomists for standard genome sequencing and annotation.</title>
        <authorList>
            <consortium name="The Broad Institute Genomics Platform"/>
            <consortium name="The Broad Institute Genome Sequencing Center for Infectious Disease"/>
            <person name="Wu L."/>
            <person name="Ma J."/>
        </authorList>
    </citation>
    <scope>NUCLEOTIDE SEQUENCE [LARGE SCALE GENOMIC DNA]</scope>
    <source>
        <strain evidence="8">JCM 12165</strain>
    </source>
</reference>
<dbReference type="PANTHER" id="PTHR11444">
    <property type="entry name" value="ASPARTATEAMMONIA/ARGININOSUCCINATE/ADENYLOSUCCINATE LYASE"/>
    <property type="match status" value="1"/>
</dbReference>
<evidence type="ECO:0000256" key="1">
    <source>
        <dbReference type="ARBA" id="ARBA00009084"/>
    </source>
</evidence>
<feature type="domain" description="Fumarase C C-terminal" evidence="6">
    <location>
        <begin position="406"/>
        <end position="458"/>
    </location>
</feature>
<comment type="similarity">
    <text evidence="1 4">Belongs to the class-II fumarase/aspartase family. Fumarase subfamily.</text>
</comment>
<feature type="site" description="Important for catalytic activity" evidence="4">
    <location>
        <position position="329"/>
    </location>
</feature>
<dbReference type="Gene3D" id="1.20.200.10">
    <property type="entry name" value="Fumarase/aspartase (Central domain)"/>
    <property type="match status" value="1"/>
</dbReference>
<proteinExistence type="inferred from homology"/>
<comment type="caution">
    <text evidence="7">The sequence shown here is derived from an EMBL/GenBank/DDBJ whole genome shotgun (WGS) entry which is preliminary data.</text>
</comment>
<feature type="domain" description="Fumarate lyase N-terminal" evidence="5">
    <location>
        <begin position="11"/>
        <end position="340"/>
    </location>
</feature>
<name>A0ABV9NQY0_9BACI</name>
<dbReference type="Gene3D" id="1.10.275.10">
    <property type="entry name" value="Fumarase/aspartase (N-terminal domain)"/>
    <property type="match status" value="1"/>
</dbReference>
<feature type="binding site" evidence="4">
    <location>
        <begin position="137"/>
        <end position="139"/>
    </location>
    <ligand>
        <name>substrate</name>
    </ligand>
</feature>
<evidence type="ECO:0000256" key="2">
    <source>
        <dbReference type="ARBA" id="ARBA00022532"/>
    </source>
</evidence>
<feature type="binding site" evidence="4">
    <location>
        <begin position="322"/>
        <end position="324"/>
    </location>
    <ligand>
        <name>substrate</name>
    </ligand>
</feature>
<keyword evidence="2 4" id="KW-0816">Tricarboxylic acid cycle</keyword>
<evidence type="ECO:0000256" key="4">
    <source>
        <dbReference type="HAMAP-Rule" id="MF_00743"/>
    </source>
</evidence>
<dbReference type="GO" id="GO:0004333">
    <property type="term" value="F:fumarate hydratase activity"/>
    <property type="evidence" value="ECO:0007669"/>
    <property type="project" value="UniProtKB-EC"/>
</dbReference>
<keyword evidence="4" id="KW-0963">Cytoplasm</keyword>
<keyword evidence="3 4" id="KW-0456">Lyase</keyword>
<dbReference type="Pfam" id="PF00206">
    <property type="entry name" value="Lyase_1"/>
    <property type="match status" value="1"/>
</dbReference>
<dbReference type="EMBL" id="JBHSGK010000003">
    <property type="protein sequence ID" value="MFC4735823.1"/>
    <property type="molecule type" value="Genomic_DNA"/>
</dbReference>
<comment type="miscellaneous">
    <text evidence="4">There are 2 substrate-binding sites: the catalytic A site, and the non-catalytic B site that may play a role in the transfer of substrate or product between the active site and the solvent. Alternatively, the B site may bind allosteric effectors.</text>
</comment>
<comment type="catalytic activity">
    <reaction evidence="4">
        <text>(S)-malate = fumarate + H2O</text>
        <dbReference type="Rhea" id="RHEA:12460"/>
        <dbReference type="ChEBI" id="CHEBI:15377"/>
        <dbReference type="ChEBI" id="CHEBI:15589"/>
        <dbReference type="ChEBI" id="CHEBI:29806"/>
        <dbReference type="EC" id="4.2.1.2"/>
    </reaction>
</comment>
<dbReference type="Pfam" id="PF10415">
    <property type="entry name" value="FumaraseC_C"/>
    <property type="match status" value="1"/>
</dbReference>
<dbReference type="InterPro" id="IPR005677">
    <property type="entry name" value="Fum_hydII"/>
</dbReference>
<dbReference type="RefSeq" id="WP_377908462.1">
    <property type="nucleotide sequence ID" value="NZ_JBHSGK010000003.1"/>
</dbReference>
<dbReference type="InterPro" id="IPR008948">
    <property type="entry name" value="L-Aspartase-like"/>
</dbReference>
<dbReference type="HAMAP" id="MF_00743">
    <property type="entry name" value="FumaraseC"/>
    <property type="match status" value="1"/>
</dbReference>
<protein>
    <recommendedName>
        <fullName evidence="4">Fumarate hydratase class II</fullName>
        <shortName evidence="4">Fumarase C</shortName>
        <ecNumber evidence="4">4.2.1.2</ecNumber>
    </recommendedName>
    <alternativeName>
        <fullName evidence="4">Aerobic fumarase</fullName>
    </alternativeName>
    <alternativeName>
        <fullName evidence="4">Iron-independent fumarase</fullName>
    </alternativeName>
</protein>
<dbReference type="Proteomes" id="UP001595896">
    <property type="component" value="Unassembled WGS sequence"/>
</dbReference>
<comment type="subcellular location">
    <subcellularLocation>
        <location evidence="4">Cytoplasm</location>
    </subcellularLocation>
</comment>
<accession>A0ABV9NQY0</accession>
<keyword evidence="8" id="KW-1185">Reference proteome</keyword>
<dbReference type="NCBIfam" id="TIGR00979">
    <property type="entry name" value="fumC_II"/>
    <property type="match status" value="1"/>
</dbReference>
<feature type="binding site" evidence="4">
    <location>
        <begin position="97"/>
        <end position="99"/>
    </location>
    <ligand>
        <name>substrate</name>
    </ligand>
</feature>
<dbReference type="PANTHER" id="PTHR11444:SF1">
    <property type="entry name" value="FUMARATE HYDRATASE, MITOCHONDRIAL"/>
    <property type="match status" value="1"/>
</dbReference>
<dbReference type="InterPro" id="IPR022761">
    <property type="entry name" value="Fumarate_lyase_N"/>
</dbReference>
<dbReference type="CDD" id="cd01362">
    <property type="entry name" value="Fumarase_classII"/>
    <property type="match status" value="1"/>
</dbReference>
<dbReference type="Gene3D" id="1.10.40.30">
    <property type="entry name" value="Fumarase/aspartase (C-terminal domain)"/>
    <property type="match status" value="1"/>
</dbReference>
<evidence type="ECO:0000256" key="3">
    <source>
        <dbReference type="ARBA" id="ARBA00023239"/>
    </source>
</evidence>
<feature type="binding site" description="in site B" evidence="4">
    <location>
        <begin position="127"/>
        <end position="130"/>
    </location>
    <ligand>
        <name>substrate</name>
    </ligand>
</feature>
<feature type="binding site" evidence="4">
    <location>
        <position position="185"/>
    </location>
    <ligand>
        <name>substrate</name>
    </ligand>
</feature>
<feature type="active site" evidence="4">
    <location>
        <position position="316"/>
    </location>
</feature>
<dbReference type="PRINTS" id="PR00145">
    <property type="entry name" value="ARGSUCLYASE"/>
</dbReference>
<evidence type="ECO:0000313" key="7">
    <source>
        <dbReference type="EMBL" id="MFC4735823.1"/>
    </source>
</evidence>
<organism evidence="7 8">
    <name type="scientific">Bacillus daqingensis</name>
    <dbReference type="NCBI Taxonomy" id="872396"/>
    <lineage>
        <taxon>Bacteria</taxon>
        <taxon>Bacillati</taxon>
        <taxon>Bacillota</taxon>
        <taxon>Bacilli</taxon>
        <taxon>Bacillales</taxon>
        <taxon>Bacillaceae</taxon>
        <taxon>Bacillus</taxon>
    </lineage>
</organism>
<dbReference type="InterPro" id="IPR020557">
    <property type="entry name" value="Fumarate_lyase_CS"/>
</dbReference>
<comment type="subunit">
    <text evidence="4">Homotetramer.</text>
</comment>
<dbReference type="InterPro" id="IPR000362">
    <property type="entry name" value="Fumarate_lyase_fam"/>
</dbReference>
<evidence type="ECO:0000259" key="6">
    <source>
        <dbReference type="Pfam" id="PF10415"/>
    </source>
</evidence>
<dbReference type="SUPFAM" id="SSF48557">
    <property type="entry name" value="L-aspartase-like"/>
    <property type="match status" value="1"/>
</dbReference>
<feature type="active site" description="Proton donor/acceptor" evidence="4">
    <location>
        <position position="186"/>
    </location>
</feature>
<comment type="function">
    <text evidence="4">Involved in the TCA cycle. Catalyzes the stereospecific interconversion of fumarate to L-malate.</text>
</comment>
<dbReference type="NCBIfam" id="NF008909">
    <property type="entry name" value="PRK12273.1"/>
    <property type="match status" value="1"/>
</dbReference>
<dbReference type="InterPro" id="IPR018951">
    <property type="entry name" value="Fumarase_C_C"/>
</dbReference>
<dbReference type="PRINTS" id="PR00149">
    <property type="entry name" value="FUMRATELYASE"/>
</dbReference>
<evidence type="ECO:0000259" key="5">
    <source>
        <dbReference type="Pfam" id="PF00206"/>
    </source>
</evidence>
<dbReference type="InterPro" id="IPR024083">
    <property type="entry name" value="Fumarase/histidase_N"/>
</dbReference>
<comment type="pathway">
    <text evidence="4">Carbohydrate metabolism; tricarboxylic acid cycle; (S)-malate from fumarate: step 1/1.</text>
</comment>
<evidence type="ECO:0000313" key="8">
    <source>
        <dbReference type="Proteomes" id="UP001595896"/>
    </source>
</evidence>
<feature type="binding site" evidence="4">
    <location>
        <position position="317"/>
    </location>
    <ligand>
        <name>substrate</name>
    </ligand>
</feature>
<dbReference type="PROSITE" id="PS00163">
    <property type="entry name" value="FUMARATE_LYASES"/>
    <property type="match status" value="1"/>
</dbReference>